<comment type="subcellular location">
    <subcellularLocation>
        <location evidence="3">Cytoplasm</location>
    </subcellularLocation>
</comment>
<dbReference type="GO" id="GO:0005524">
    <property type="term" value="F:ATP binding"/>
    <property type="evidence" value="ECO:0007669"/>
    <property type="project" value="InterPro"/>
</dbReference>
<organism evidence="5 6">
    <name type="scientific">Candidatus Komeilibacteria bacterium CG10_big_fil_rev_8_21_14_0_10_41_13</name>
    <dbReference type="NCBI Taxonomy" id="1974476"/>
    <lineage>
        <taxon>Bacteria</taxon>
        <taxon>Candidatus Komeiliibacteriota</taxon>
    </lineage>
</organism>
<comment type="subunit">
    <text evidence="3">Heptamer of 7 subunits arranged in a ring. Interacts with the chaperonin GroEL.</text>
</comment>
<dbReference type="GO" id="GO:0051082">
    <property type="term" value="F:unfolded protein binding"/>
    <property type="evidence" value="ECO:0007669"/>
    <property type="project" value="TreeGrafter"/>
</dbReference>
<accession>A0A2M6WC43</accession>
<dbReference type="SUPFAM" id="SSF50129">
    <property type="entry name" value="GroES-like"/>
    <property type="match status" value="1"/>
</dbReference>
<dbReference type="NCBIfam" id="NF001531">
    <property type="entry name" value="PRK00364.2-2"/>
    <property type="match status" value="1"/>
</dbReference>
<dbReference type="Gene3D" id="2.30.33.40">
    <property type="entry name" value="GroES chaperonin"/>
    <property type="match status" value="1"/>
</dbReference>
<evidence type="ECO:0000256" key="4">
    <source>
        <dbReference type="RuleBase" id="RU000535"/>
    </source>
</evidence>
<dbReference type="EMBL" id="PFBO01000098">
    <property type="protein sequence ID" value="PIT90337.1"/>
    <property type="molecule type" value="Genomic_DNA"/>
</dbReference>
<dbReference type="InterPro" id="IPR020818">
    <property type="entry name" value="Chaperonin_GroES"/>
</dbReference>
<evidence type="ECO:0000256" key="2">
    <source>
        <dbReference type="ARBA" id="ARBA00023186"/>
    </source>
</evidence>
<evidence type="ECO:0000256" key="1">
    <source>
        <dbReference type="ARBA" id="ARBA00006975"/>
    </source>
</evidence>
<protein>
    <recommendedName>
        <fullName evidence="3">Co-chaperonin GroES</fullName>
    </recommendedName>
    <alternativeName>
        <fullName evidence="3">10 kDa chaperonin</fullName>
    </alternativeName>
    <alternativeName>
        <fullName evidence="3">Chaperonin-10</fullName>
        <shortName evidence="3">Cpn10</shortName>
    </alternativeName>
</protein>
<evidence type="ECO:0000313" key="6">
    <source>
        <dbReference type="Proteomes" id="UP000230543"/>
    </source>
</evidence>
<keyword evidence="2 3" id="KW-0143">Chaperone</keyword>
<dbReference type="Pfam" id="PF00166">
    <property type="entry name" value="Cpn10"/>
    <property type="match status" value="1"/>
</dbReference>
<comment type="function">
    <text evidence="3 4">Together with the chaperonin GroEL, plays an essential role in assisting protein folding. The GroEL-GroES system forms a nano-cage that allows encapsulation of the non-native substrate proteins and provides a physical environment optimized to promote and accelerate protein folding. GroES binds to the apical surface of the GroEL ring, thereby capping the opening of the GroEL channel.</text>
</comment>
<dbReference type="InterPro" id="IPR011032">
    <property type="entry name" value="GroES-like_sf"/>
</dbReference>
<dbReference type="FunFam" id="2.30.33.40:FF:000001">
    <property type="entry name" value="10 kDa chaperonin"/>
    <property type="match status" value="1"/>
</dbReference>
<dbReference type="Proteomes" id="UP000230543">
    <property type="component" value="Unassembled WGS sequence"/>
</dbReference>
<dbReference type="SMART" id="SM00883">
    <property type="entry name" value="Cpn10"/>
    <property type="match status" value="1"/>
</dbReference>
<dbReference type="PANTHER" id="PTHR10772:SF63">
    <property type="entry name" value="20 KDA CHAPERONIN, CHLOROPLASTIC"/>
    <property type="match status" value="1"/>
</dbReference>
<dbReference type="NCBIfam" id="NF001533">
    <property type="entry name" value="PRK00364.2-4"/>
    <property type="match status" value="1"/>
</dbReference>
<name>A0A2M6WC43_9BACT</name>
<comment type="similarity">
    <text evidence="1 3 4">Belongs to the GroES chaperonin family.</text>
</comment>
<dbReference type="GO" id="GO:0044183">
    <property type="term" value="F:protein folding chaperone"/>
    <property type="evidence" value="ECO:0007669"/>
    <property type="project" value="InterPro"/>
</dbReference>
<dbReference type="CDD" id="cd00320">
    <property type="entry name" value="cpn10"/>
    <property type="match status" value="1"/>
</dbReference>
<proteinExistence type="inferred from homology"/>
<gene>
    <name evidence="3" type="primary">groES</name>
    <name evidence="3" type="synonym">groS</name>
    <name evidence="5" type="ORF">COU22_02785</name>
</gene>
<dbReference type="GO" id="GO:0051087">
    <property type="term" value="F:protein-folding chaperone binding"/>
    <property type="evidence" value="ECO:0007669"/>
    <property type="project" value="TreeGrafter"/>
</dbReference>
<dbReference type="InterPro" id="IPR037124">
    <property type="entry name" value="Chaperonin_GroES_sf"/>
</dbReference>
<dbReference type="PANTHER" id="PTHR10772">
    <property type="entry name" value="10 KDA HEAT SHOCK PROTEIN"/>
    <property type="match status" value="1"/>
</dbReference>
<dbReference type="HAMAP" id="MF_00580">
    <property type="entry name" value="CH10"/>
    <property type="match status" value="1"/>
</dbReference>
<comment type="caution">
    <text evidence="5">The sequence shown here is derived from an EMBL/GenBank/DDBJ whole genome shotgun (WGS) entry which is preliminary data.</text>
</comment>
<keyword evidence="3" id="KW-0963">Cytoplasm</keyword>
<evidence type="ECO:0000256" key="3">
    <source>
        <dbReference type="HAMAP-Rule" id="MF_00580"/>
    </source>
</evidence>
<dbReference type="AlphaFoldDB" id="A0A2M6WC43"/>
<reference evidence="6" key="1">
    <citation type="submission" date="2017-09" db="EMBL/GenBank/DDBJ databases">
        <title>Depth-based differentiation of microbial function through sediment-hosted aquifers and enrichment of novel symbionts in the deep terrestrial subsurface.</title>
        <authorList>
            <person name="Probst A.J."/>
            <person name="Ladd B."/>
            <person name="Jarett J.K."/>
            <person name="Geller-Mcgrath D.E."/>
            <person name="Sieber C.M.K."/>
            <person name="Emerson J.B."/>
            <person name="Anantharaman K."/>
            <person name="Thomas B.C."/>
            <person name="Malmstrom R."/>
            <person name="Stieglmeier M."/>
            <person name="Klingl A."/>
            <person name="Woyke T."/>
            <person name="Ryan C.M."/>
            <person name="Banfield J.F."/>
        </authorList>
    </citation>
    <scope>NUCLEOTIDE SEQUENCE [LARGE SCALE GENOMIC DNA]</scope>
</reference>
<evidence type="ECO:0000313" key="5">
    <source>
        <dbReference type="EMBL" id="PIT90337.1"/>
    </source>
</evidence>
<dbReference type="GO" id="GO:0005737">
    <property type="term" value="C:cytoplasm"/>
    <property type="evidence" value="ECO:0007669"/>
    <property type="project" value="UniProtKB-SubCell"/>
</dbReference>
<dbReference type="PRINTS" id="PR00297">
    <property type="entry name" value="CHAPERONIN10"/>
</dbReference>
<sequence length="96" mass="10530">MQVKPLSDNIVVKGVSKEETTKSGIILPETVDKEKPEQGEVIAVGPGKILDNGQRSPMEVKVGDRVIFKKYSPDEIKVDGEEILVLKQDDVIATLE</sequence>
<dbReference type="GO" id="GO:0046872">
    <property type="term" value="F:metal ion binding"/>
    <property type="evidence" value="ECO:0007669"/>
    <property type="project" value="TreeGrafter"/>
</dbReference>